<evidence type="ECO:0000256" key="2">
    <source>
        <dbReference type="ARBA" id="ARBA00023043"/>
    </source>
</evidence>
<dbReference type="PANTHER" id="PTHR24201:SF2">
    <property type="entry name" value="ANKYRIN REPEAT DOMAIN-CONTAINING PROTEIN 42"/>
    <property type="match status" value="1"/>
</dbReference>
<dbReference type="SUPFAM" id="SSF48403">
    <property type="entry name" value="Ankyrin repeat"/>
    <property type="match status" value="1"/>
</dbReference>
<accession>A0A7S4U8N2</accession>
<dbReference type="InterPro" id="IPR036770">
    <property type="entry name" value="Ankyrin_rpt-contain_sf"/>
</dbReference>
<evidence type="ECO:0000256" key="3">
    <source>
        <dbReference type="PROSITE-ProRule" id="PRU00023"/>
    </source>
</evidence>
<dbReference type="EMBL" id="HBKN01035136">
    <property type="protein sequence ID" value="CAE2321210.1"/>
    <property type="molecule type" value="Transcribed_RNA"/>
</dbReference>
<keyword evidence="2 3" id="KW-0040">ANK repeat</keyword>
<dbReference type="Gene3D" id="1.25.40.20">
    <property type="entry name" value="Ankyrin repeat-containing domain"/>
    <property type="match status" value="1"/>
</dbReference>
<keyword evidence="1" id="KW-0677">Repeat</keyword>
<dbReference type="PROSITE" id="PS50297">
    <property type="entry name" value="ANK_REP_REGION"/>
    <property type="match status" value="2"/>
</dbReference>
<feature type="repeat" description="ANK" evidence="3">
    <location>
        <begin position="147"/>
        <end position="179"/>
    </location>
</feature>
<dbReference type="PANTHER" id="PTHR24201">
    <property type="entry name" value="ANK_REP_REGION DOMAIN-CONTAINING PROTEIN"/>
    <property type="match status" value="1"/>
</dbReference>
<evidence type="ECO:0000256" key="1">
    <source>
        <dbReference type="ARBA" id="ARBA00022737"/>
    </source>
</evidence>
<dbReference type="Pfam" id="PF12796">
    <property type="entry name" value="Ank_2"/>
    <property type="match status" value="2"/>
</dbReference>
<dbReference type="SMART" id="SM00248">
    <property type="entry name" value="ANK"/>
    <property type="match status" value="3"/>
</dbReference>
<reference evidence="6" key="1">
    <citation type="submission" date="2021-01" db="EMBL/GenBank/DDBJ databases">
        <authorList>
            <person name="Corre E."/>
            <person name="Pelletier E."/>
            <person name="Niang G."/>
            <person name="Scheremetjew M."/>
            <person name="Finn R."/>
            <person name="Kale V."/>
            <person name="Holt S."/>
            <person name="Cochrane G."/>
            <person name="Meng A."/>
            <person name="Brown T."/>
            <person name="Cohen L."/>
        </authorList>
    </citation>
    <scope>NUCLEOTIDE SEQUENCE</scope>
    <source>
        <strain evidence="6">CCMP 2712</strain>
    </source>
</reference>
<sequence>MDSSPFKLLVLLSLLVSFQVANASLDRLHGPREFVPSSSISSLTRQLLEAVLLGDFNLANVTSILTAGADPNAYDENQMTALHWAVIKGQNETVKTLLARGAYTDALDASYRTPAHFLGIYGWGGPYPSILSSLYFAGANLNAGDQAHNTALHYAAMEGQTETARNLVAYGARLDVVNLWQHRTPYGMAVLENQTETAAALLQLVASLPPAQKSIAEQEVVNDVVPCQGSSCPGRCLTDQSNLRMGGSTWGCYQNNFFMGQQPVQEPQPPGPPQPEQQLGVIQGDVVT</sequence>
<evidence type="ECO:0000313" key="6">
    <source>
        <dbReference type="EMBL" id="CAE2321210.1"/>
    </source>
</evidence>
<evidence type="ECO:0000256" key="4">
    <source>
        <dbReference type="SAM" id="MobiDB-lite"/>
    </source>
</evidence>
<proteinExistence type="predicted"/>
<gene>
    <name evidence="6" type="ORF">GTHE00462_LOCUS27385</name>
</gene>
<dbReference type="InterPro" id="IPR002110">
    <property type="entry name" value="Ankyrin_rpt"/>
</dbReference>
<dbReference type="AlphaFoldDB" id="A0A7S4U8N2"/>
<dbReference type="PROSITE" id="PS50088">
    <property type="entry name" value="ANK_REPEAT"/>
    <property type="match status" value="2"/>
</dbReference>
<feature type="chain" id="PRO_5030626694" evidence="5">
    <location>
        <begin position="24"/>
        <end position="288"/>
    </location>
</feature>
<dbReference type="InterPro" id="IPR050776">
    <property type="entry name" value="Ank_Repeat/CDKN_Inhibitor"/>
</dbReference>
<name>A0A7S4U8N2_GUITH</name>
<feature type="region of interest" description="Disordered" evidence="4">
    <location>
        <begin position="261"/>
        <end position="288"/>
    </location>
</feature>
<feature type="signal peptide" evidence="5">
    <location>
        <begin position="1"/>
        <end position="23"/>
    </location>
</feature>
<evidence type="ECO:0000256" key="5">
    <source>
        <dbReference type="SAM" id="SignalP"/>
    </source>
</evidence>
<protein>
    <submittedName>
        <fullName evidence="6">Uncharacterized protein</fullName>
    </submittedName>
</protein>
<keyword evidence="5" id="KW-0732">Signal</keyword>
<feature type="compositionally biased region" description="Pro residues" evidence="4">
    <location>
        <begin position="266"/>
        <end position="275"/>
    </location>
</feature>
<organism evidence="6">
    <name type="scientific">Guillardia theta</name>
    <name type="common">Cryptophyte</name>
    <name type="synonym">Cryptomonas phi</name>
    <dbReference type="NCBI Taxonomy" id="55529"/>
    <lineage>
        <taxon>Eukaryota</taxon>
        <taxon>Cryptophyceae</taxon>
        <taxon>Pyrenomonadales</taxon>
        <taxon>Geminigeraceae</taxon>
        <taxon>Guillardia</taxon>
    </lineage>
</organism>
<feature type="repeat" description="ANK" evidence="3">
    <location>
        <begin position="77"/>
        <end position="109"/>
    </location>
</feature>